<dbReference type="RefSeq" id="XP_041195513.1">
    <property type="nucleotide sequence ID" value="XM_041338886.1"/>
</dbReference>
<dbReference type="OrthoDB" id="277802at2759"/>
<dbReference type="SMART" id="SM00360">
    <property type="entry name" value="RRM"/>
    <property type="match status" value="2"/>
</dbReference>
<accession>A0A9P7EF83</accession>
<name>A0A9P7EF83_9AGAM</name>
<evidence type="ECO:0000256" key="1">
    <source>
        <dbReference type="ARBA" id="ARBA00022884"/>
    </source>
</evidence>
<dbReference type="CDD" id="cd12246">
    <property type="entry name" value="RRM1_U1A_like"/>
    <property type="match status" value="1"/>
</dbReference>
<evidence type="ECO:0000256" key="3">
    <source>
        <dbReference type="SAM" id="MobiDB-lite"/>
    </source>
</evidence>
<sequence length="276" mass="30597">MSAQPIPTLYINNLNDKINKDEMRTQLYALFTTFGKVIDVIASKGPKMRGQAFLVFTDLASATTAMRACEGMVFYDKPMRITYAKSKSYATSRREDPNFVPPTSVHANQDLAMLAKVTVSTTDKRRRDGDMADGQPKPKREKSEDDSDGEEMEIDEDEEPAPQLKPLATIPPPTQHPSARLFCTNLPQEVTDDVLSVLFQQRVLIPFISKSFTNAANRYKGFQSTHVAQSPTPNAAGASVKMAQVFFDSPELASTAKDALDGFTLKRGWNMSVAYI</sequence>
<feature type="domain" description="RRM" evidence="4">
    <location>
        <begin position="179"/>
        <end position="276"/>
    </location>
</feature>
<keyword evidence="6" id="KW-1185">Reference proteome</keyword>
<feature type="compositionally biased region" description="Basic and acidic residues" evidence="3">
    <location>
        <begin position="122"/>
        <end position="143"/>
    </location>
</feature>
<dbReference type="InterPro" id="IPR012677">
    <property type="entry name" value="Nucleotide-bd_a/b_plait_sf"/>
</dbReference>
<dbReference type="Gene3D" id="3.30.70.330">
    <property type="match status" value="2"/>
</dbReference>
<comment type="caution">
    <text evidence="5">The sequence shown here is derived from an EMBL/GenBank/DDBJ whole genome shotgun (WGS) entry which is preliminary data.</text>
</comment>
<feature type="compositionally biased region" description="Acidic residues" evidence="3">
    <location>
        <begin position="144"/>
        <end position="160"/>
    </location>
</feature>
<dbReference type="PROSITE" id="PS50102">
    <property type="entry name" value="RRM"/>
    <property type="match status" value="2"/>
</dbReference>
<dbReference type="FunFam" id="3.30.70.330:FF:000039">
    <property type="entry name" value="U1 small nuclear ribonucleoprotein A"/>
    <property type="match status" value="1"/>
</dbReference>
<feature type="region of interest" description="Disordered" evidence="3">
    <location>
        <begin position="119"/>
        <end position="174"/>
    </location>
</feature>
<dbReference type="SUPFAM" id="SSF54928">
    <property type="entry name" value="RNA-binding domain, RBD"/>
    <property type="match status" value="2"/>
</dbReference>
<evidence type="ECO:0000313" key="6">
    <source>
        <dbReference type="Proteomes" id="UP000807769"/>
    </source>
</evidence>
<dbReference type="InterPro" id="IPR035979">
    <property type="entry name" value="RBD_domain_sf"/>
</dbReference>
<dbReference type="AlphaFoldDB" id="A0A9P7EF83"/>
<evidence type="ECO:0000256" key="2">
    <source>
        <dbReference type="PROSITE-ProRule" id="PRU00176"/>
    </source>
</evidence>
<organism evidence="5 6">
    <name type="scientific">Suillus subaureus</name>
    <dbReference type="NCBI Taxonomy" id="48587"/>
    <lineage>
        <taxon>Eukaryota</taxon>
        <taxon>Fungi</taxon>
        <taxon>Dikarya</taxon>
        <taxon>Basidiomycota</taxon>
        <taxon>Agaricomycotina</taxon>
        <taxon>Agaricomycetes</taxon>
        <taxon>Agaricomycetidae</taxon>
        <taxon>Boletales</taxon>
        <taxon>Suillineae</taxon>
        <taxon>Suillaceae</taxon>
        <taxon>Suillus</taxon>
    </lineage>
</organism>
<dbReference type="GeneID" id="64632902"/>
<keyword evidence="1 2" id="KW-0694">RNA-binding</keyword>
<evidence type="ECO:0000313" key="5">
    <source>
        <dbReference type="EMBL" id="KAG1820242.1"/>
    </source>
</evidence>
<dbReference type="EMBL" id="JABBWG010000008">
    <property type="protein sequence ID" value="KAG1820242.1"/>
    <property type="molecule type" value="Genomic_DNA"/>
</dbReference>
<dbReference type="InterPro" id="IPR000504">
    <property type="entry name" value="RRM_dom"/>
</dbReference>
<dbReference type="Proteomes" id="UP000807769">
    <property type="component" value="Unassembled WGS sequence"/>
</dbReference>
<dbReference type="Pfam" id="PF00076">
    <property type="entry name" value="RRM_1"/>
    <property type="match status" value="1"/>
</dbReference>
<reference evidence="5" key="1">
    <citation type="journal article" date="2020" name="New Phytol.">
        <title>Comparative genomics reveals dynamic genome evolution in host specialist ectomycorrhizal fungi.</title>
        <authorList>
            <person name="Lofgren L.A."/>
            <person name="Nguyen N.H."/>
            <person name="Vilgalys R."/>
            <person name="Ruytinx J."/>
            <person name="Liao H.L."/>
            <person name="Branco S."/>
            <person name="Kuo A."/>
            <person name="LaButti K."/>
            <person name="Lipzen A."/>
            <person name="Andreopoulos W."/>
            <person name="Pangilinan J."/>
            <person name="Riley R."/>
            <person name="Hundley H."/>
            <person name="Na H."/>
            <person name="Barry K."/>
            <person name="Grigoriev I.V."/>
            <person name="Stajich J.E."/>
            <person name="Kennedy P.G."/>
        </authorList>
    </citation>
    <scope>NUCLEOTIDE SEQUENCE</scope>
    <source>
        <strain evidence="5">MN1</strain>
    </source>
</reference>
<dbReference type="GO" id="GO:0003723">
    <property type="term" value="F:RNA binding"/>
    <property type="evidence" value="ECO:0007669"/>
    <property type="project" value="UniProtKB-UniRule"/>
</dbReference>
<protein>
    <recommendedName>
        <fullName evidence="4">RRM domain-containing protein</fullName>
    </recommendedName>
</protein>
<evidence type="ECO:0000259" key="4">
    <source>
        <dbReference type="PROSITE" id="PS50102"/>
    </source>
</evidence>
<gene>
    <name evidence="5" type="ORF">BJ212DRAFT_1458191</name>
</gene>
<feature type="domain" description="RRM" evidence="4">
    <location>
        <begin position="7"/>
        <end position="86"/>
    </location>
</feature>
<proteinExistence type="predicted"/>
<dbReference type="PANTHER" id="PTHR10501">
    <property type="entry name" value="U1 SMALL NUCLEAR RIBONUCLEOPROTEIN A/U2 SMALL NUCLEAR RIBONUCLEOPROTEIN B"/>
    <property type="match status" value="1"/>
</dbReference>